<evidence type="ECO:0000256" key="5">
    <source>
        <dbReference type="ARBA" id="ARBA00022847"/>
    </source>
</evidence>
<keyword evidence="6 11" id="KW-1133">Transmembrane helix</keyword>
<keyword evidence="3" id="KW-0813">Transport</keyword>
<dbReference type="OrthoDB" id="6581954at2759"/>
<gene>
    <name evidence="12" type="ORF">MENT_LOCUS44398</name>
</gene>
<keyword evidence="9" id="KW-0479">Metal-binding</keyword>
<accession>A0A6V7WX19</accession>
<dbReference type="GO" id="GO:0005886">
    <property type="term" value="C:plasma membrane"/>
    <property type="evidence" value="ECO:0007669"/>
    <property type="project" value="TreeGrafter"/>
</dbReference>
<feature type="transmembrane region" description="Helical" evidence="11">
    <location>
        <begin position="582"/>
        <end position="604"/>
    </location>
</feature>
<dbReference type="InterPro" id="IPR000175">
    <property type="entry name" value="Na/ntran_symport"/>
</dbReference>
<keyword evidence="4 11" id="KW-0812">Transmembrane</keyword>
<evidence type="ECO:0000256" key="1">
    <source>
        <dbReference type="ARBA" id="ARBA00004141"/>
    </source>
</evidence>
<dbReference type="AlphaFoldDB" id="A0A6V7WX19"/>
<feature type="transmembrane region" description="Helical" evidence="11">
    <location>
        <begin position="541"/>
        <end position="562"/>
    </location>
</feature>
<dbReference type="GO" id="GO:0089718">
    <property type="term" value="P:amino acid import across plasma membrane"/>
    <property type="evidence" value="ECO:0007669"/>
    <property type="project" value="TreeGrafter"/>
</dbReference>
<dbReference type="Proteomes" id="UP000580250">
    <property type="component" value="Unassembled WGS sequence"/>
</dbReference>
<feature type="transmembrane region" description="Helical" evidence="11">
    <location>
        <begin position="290"/>
        <end position="317"/>
    </location>
</feature>
<feature type="transmembrane region" description="Helical" evidence="11">
    <location>
        <begin position="468"/>
        <end position="494"/>
    </location>
</feature>
<evidence type="ECO:0000256" key="2">
    <source>
        <dbReference type="ARBA" id="ARBA00006459"/>
    </source>
</evidence>
<evidence type="ECO:0000256" key="7">
    <source>
        <dbReference type="ARBA" id="ARBA00023136"/>
    </source>
</evidence>
<organism evidence="12 13">
    <name type="scientific">Meloidogyne enterolobii</name>
    <name type="common">Root-knot nematode worm</name>
    <name type="synonym">Meloidogyne mayaguensis</name>
    <dbReference type="NCBI Taxonomy" id="390850"/>
    <lineage>
        <taxon>Eukaryota</taxon>
        <taxon>Metazoa</taxon>
        <taxon>Ecdysozoa</taxon>
        <taxon>Nematoda</taxon>
        <taxon>Chromadorea</taxon>
        <taxon>Rhabditida</taxon>
        <taxon>Tylenchina</taxon>
        <taxon>Tylenchomorpha</taxon>
        <taxon>Tylenchoidea</taxon>
        <taxon>Meloidogynidae</taxon>
        <taxon>Meloidogyninae</taxon>
        <taxon>Meloidogyne</taxon>
    </lineage>
</organism>
<dbReference type="PRINTS" id="PR00176">
    <property type="entry name" value="NANEUSMPORT"/>
</dbReference>
<sequence>MNYEETDFGIEYPFEETGGSGDENRIRGNWSLKLDYLFSIFGYTFALGNLWRFPYYFGINGGIAYLIPYTILFFVGALPILFMEISLGQFVSLGPASVWKLAPLFKGIGISMLFVSTLIAIYYNLITAWALYYMINSLKFSLPWTTCGNEWNSENCSVWNKGSINACQHLNGSFLSNGTCVDFNNIDPGNNNSILVLDSNNKTMTGIEYFHNQVLMISSGILDFETINWQLAMLVILFVFKYFCNFSLNSFKILIEFFFFSCLLVAWLFVFLCSFKGIKTSGKAVYVTVLFPYIILIVLLIRFFTLPGSFNGFLFFMKPNIEIIRDLRVWANAAIQVFYSLSTCTGGLITLSSYNKFHNNVFADIWLISLFDFLASILMSSLLFAAVGFVCHERDIELTKFQLQEGLQMIFVFFSDTLSKVPVAQIYSLFFFTMVALVIFNTELFVVETIVSSICDLFPERLRRSHRHVLTFTIFTFFVLGIPLCSAAGIYWIILFEHFGVTWPLIIIGFFEVMTVCWIYGVDNFLDNVKWMIGFYPPFYLAWKILWKFICPFILLLLLSLIWTNNYSIEYNFFVFPQWSIILGWTISLSPVFIIFTTIFFYFIQSSGSFSQRIRELLCPADDWGPALAIHRAELYPLQIPEARKLMIPPSSKIYKNVGNNGSLEQFIDRYNKPFGTGIYPQHEDFDRIISKKSFPEEKETII</sequence>
<feature type="transmembrane region" description="Helical" evidence="11">
    <location>
        <begin position="329"/>
        <end position="353"/>
    </location>
</feature>
<keyword evidence="5" id="KW-0769">Symport</keyword>
<feature type="binding site" evidence="9">
    <location>
        <position position="340"/>
    </location>
    <ligand>
        <name>Na(+)</name>
        <dbReference type="ChEBI" id="CHEBI:29101"/>
        <label>1</label>
    </ligand>
</feature>
<keyword evidence="8" id="KW-0325">Glycoprotein</keyword>
<evidence type="ECO:0000256" key="6">
    <source>
        <dbReference type="ARBA" id="ARBA00022989"/>
    </source>
</evidence>
<keyword evidence="9" id="KW-0915">Sodium</keyword>
<feature type="disulfide bond" evidence="10">
    <location>
        <begin position="147"/>
        <end position="156"/>
    </location>
</feature>
<comment type="caution">
    <text evidence="12">The sequence shown here is derived from an EMBL/GenBank/DDBJ whole genome shotgun (WGS) entry which is preliminary data.</text>
</comment>
<evidence type="ECO:0000256" key="11">
    <source>
        <dbReference type="SAM" id="Phobius"/>
    </source>
</evidence>
<comment type="similarity">
    <text evidence="2">Belongs to the sodium:neurotransmitter symporter (SNF) (TC 2.A.22) family.</text>
</comment>
<dbReference type="PANTHER" id="PTHR11616:SF321">
    <property type="entry name" value="SODIUM-DEPENDENT NUTRIENT AMINO ACID TRANSPORTER 1-RELATED"/>
    <property type="match status" value="1"/>
</dbReference>
<dbReference type="InterPro" id="IPR037272">
    <property type="entry name" value="SNS_sf"/>
</dbReference>
<protein>
    <submittedName>
        <fullName evidence="12">Uncharacterized protein</fullName>
    </submittedName>
</protein>
<feature type="transmembrane region" description="Helical" evidence="11">
    <location>
        <begin position="227"/>
        <end position="245"/>
    </location>
</feature>
<name>A0A6V7WX19_MELEN</name>
<dbReference type="GO" id="GO:0046872">
    <property type="term" value="F:metal ion binding"/>
    <property type="evidence" value="ECO:0007669"/>
    <property type="project" value="UniProtKB-KW"/>
</dbReference>
<dbReference type="PANTHER" id="PTHR11616">
    <property type="entry name" value="SODIUM/CHLORIDE DEPENDENT TRANSPORTER"/>
    <property type="match status" value="1"/>
</dbReference>
<evidence type="ECO:0000256" key="10">
    <source>
        <dbReference type="PIRSR" id="PIRSR600175-2"/>
    </source>
</evidence>
<evidence type="ECO:0000313" key="12">
    <source>
        <dbReference type="EMBL" id="CAD2191558.1"/>
    </source>
</evidence>
<keyword evidence="7 11" id="KW-0472">Membrane</keyword>
<reference evidence="12 13" key="1">
    <citation type="submission" date="2020-08" db="EMBL/GenBank/DDBJ databases">
        <authorList>
            <person name="Koutsovoulos G."/>
            <person name="Danchin GJ E."/>
        </authorList>
    </citation>
    <scope>NUCLEOTIDE SEQUENCE [LARGE SCALE GENOMIC DNA]</scope>
</reference>
<evidence type="ECO:0000256" key="3">
    <source>
        <dbReference type="ARBA" id="ARBA00022448"/>
    </source>
</evidence>
<comment type="subcellular location">
    <subcellularLocation>
        <location evidence="1">Membrane</location>
        <topology evidence="1">Multi-pass membrane protein</topology>
    </subcellularLocation>
</comment>
<evidence type="ECO:0000256" key="4">
    <source>
        <dbReference type="ARBA" id="ARBA00022692"/>
    </source>
</evidence>
<evidence type="ECO:0000256" key="8">
    <source>
        <dbReference type="ARBA" id="ARBA00023180"/>
    </source>
</evidence>
<dbReference type="PROSITE" id="PS50267">
    <property type="entry name" value="NA_NEUROTRAN_SYMP_3"/>
    <property type="match status" value="1"/>
</dbReference>
<dbReference type="Pfam" id="PF00209">
    <property type="entry name" value="SNF"/>
    <property type="match status" value="2"/>
</dbReference>
<feature type="transmembrane region" description="Helical" evidence="11">
    <location>
        <begin position="34"/>
        <end position="51"/>
    </location>
</feature>
<feature type="transmembrane region" description="Helical" evidence="11">
    <location>
        <begin position="365"/>
        <end position="391"/>
    </location>
</feature>
<keyword evidence="10" id="KW-1015">Disulfide bond</keyword>
<dbReference type="GO" id="GO:0005283">
    <property type="term" value="F:amino acid:sodium symporter activity"/>
    <property type="evidence" value="ECO:0007669"/>
    <property type="project" value="TreeGrafter"/>
</dbReference>
<dbReference type="EMBL" id="CAJEWN010000886">
    <property type="protein sequence ID" value="CAD2191558.1"/>
    <property type="molecule type" value="Genomic_DNA"/>
</dbReference>
<proteinExistence type="inferred from homology"/>
<feature type="transmembrane region" description="Helical" evidence="11">
    <location>
        <begin position="500"/>
        <end position="520"/>
    </location>
</feature>
<feature type="transmembrane region" description="Helical" evidence="11">
    <location>
        <begin position="108"/>
        <end position="135"/>
    </location>
</feature>
<feature type="transmembrane region" description="Helical" evidence="11">
    <location>
        <begin position="427"/>
        <end position="447"/>
    </location>
</feature>
<feature type="transmembrane region" description="Helical" evidence="11">
    <location>
        <begin position="63"/>
        <end position="87"/>
    </location>
</feature>
<dbReference type="GO" id="GO:0015179">
    <property type="term" value="F:L-amino acid transmembrane transporter activity"/>
    <property type="evidence" value="ECO:0007669"/>
    <property type="project" value="TreeGrafter"/>
</dbReference>
<feature type="binding site" evidence="9">
    <location>
        <position position="42"/>
    </location>
    <ligand>
        <name>Na(+)</name>
        <dbReference type="ChEBI" id="CHEBI:29101"/>
        <label>1</label>
    </ligand>
</feature>
<dbReference type="SUPFAM" id="SSF161070">
    <property type="entry name" value="SNF-like"/>
    <property type="match status" value="1"/>
</dbReference>
<feature type="transmembrane region" description="Helical" evidence="11">
    <location>
        <begin position="257"/>
        <end position="278"/>
    </location>
</feature>
<evidence type="ECO:0000313" key="13">
    <source>
        <dbReference type="Proteomes" id="UP000580250"/>
    </source>
</evidence>
<feature type="binding site" evidence="9">
    <location>
        <position position="49"/>
    </location>
    <ligand>
        <name>Na(+)</name>
        <dbReference type="ChEBI" id="CHEBI:29101"/>
        <label>2</label>
    </ligand>
</feature>
<evidence type="ECO:0000256" key="9">
    <source>
        <dbReference type="PIRSR" id="PIRSR600175-1"/>
    </source>
</evidence>